<dbReference type="Gene3D" id="1.10.3720.10">
    <property type="entry name" value="MetI-like"/>
    <property type="match status" value="1"/>
</dbReference>
<keyword evidence="3" id="KW-1003">Cell membrane</keyword>
<dbReference type="AlphaFoldDB" id="H8ZKT2"/>
<dbReference type="PANTHER" id="PTHR30151:SF0">
    <property type="entry name" value="ABC TRANSPORTER PERMEASE PROTEIN MJ0413-RELATED"/>
    <property type="match status" value="1"/>
</dbReference>
<feature type="transmembrane region" description="Helical" evidence="7">
    <location>
        <begin position="220"/>
        <end position="240"/>
    </location>
</feature>
<name>H8ZKT2_9NOCA</name>
<dbReference type="GO" id="GO:0005886">
    <property type="term" value="C:plasma membrane"/>
    <property type="evidence" value="ECO:0007669"/>
    <property type="project" value="UniProtKB-SubCell"/>
</dbReference>
<evidence type="ECO:0000256" key="4">
    <source>
        <dbReference type="ARBA" id="ARBA00022692"/>
    </source>
</evidence>
<keyword evidence="4 7" id="KW-0812">Transmembrane</keyword>
<feature type="transmembrane region" description="Helical" evidence="7">
    <location>
        <begin position="12"/>
        <end position="31"/>
    </location>
</feature>
<comment type="similarity">
    <text evidence="7">Belongs to the binding-protein-dependent transport system permease family.</text>
</comment>
<accession>H8ZKT2</accession>
<evidence type="ECO:0000256" key="2">
    <source>
        <dbReference type="ARBA" id="ARBA00022448"/>
    </source>
</evidence>
<proteinExistence type="inferred from homology"/>
<geneLocation type="plasmid" evidence="9">
    <name>pMel2</name>
</geneLocation>
<sequence>MRRVTLAVLARLWVPALVLVLWQLWVIAFNVPDIVMPGPIAVLEDLAANPGLYLDLAWSTVRVAAIGLVLGMVFGLGLAVAGWSSPFFSGLVSPGAMMLRTIPITAMIPIIARLFGYSSNTVIAVAVLISIFPAFVFASAGLRTVPGGANDYFEVMRAGKMARLRRLALPAAIPNLMTAFRISAGLCILGALIAEWLIGADGLGHQLALARIEFRVEEQWGVALVAAVLSVAAFLGATALERRAIERWT</sequence>
<dbReference type="PANTHER" id="PTHR30151">
    <property type="entry name" value="ALKANE SULFONATE ABC TRANSPORTER-RELATED, MEMBRANE SUBUNIT"/>
    <property type="match status" value="1"/>
</dbReference>
<dbReference type="InterPro" id="IPR035906">
    <property type="entry name" value="MetI-like_sf"/>
</dbReference>
<evidence type="ECO:0000256" key="3">
    <source>
        <dbReference type="ARBA" id="ARBA00022475"/>
    </source>
</evidence>
<evidence type="ECO:0000256" key="1">
    <source>
        <dbReference type="ARBA" id="ARBA00004651"/>
    </source>
</evidence>
<dbReference type="Pfam" id="PF00528">
    <property type="entry name" value="BPD_transp_1"/>
    <property type="match status" value="1"/>
</dbReference>
<dbReference type="SUPFAM" id="SSF161098">
    <property type="entry name" value="MetI-like"/>
    <property type="match status" value="1"/>
</dbReference>
<dbReference type="CDD" id="cd06261">
    <property type="entry name" value="TM_PBP2"/>
    <property type="match status" value="1"/>
</dbReference>
<feature type="transmembrane region" description="Helical" evidence="7">
    <location>
        <begin position="63"/>
        <end position="85"/>
    </location>
</feature>
<feature type="transmembrane region" description="Helical" evidence="7">
    <location>
        <begin position="167"/>
        <end position="200"/>
    </location>
</feature>
<dbReference type="PROSITE" id="PS50928">
    <property type="entry name" value="ABC_TM1"/>
    <property type="match status" value="1"/>
</dbReference>
<keyword evidence="6 7" id="KW-0472">Membrane</keyword>
<feature type="domain" description="ABC transmembrane type-1" evidence="8">
    <location>
        <begin position="57"/>
        <end position="241"/>
    </location>
</feature>
<comment type="subcellular location">
    <subcellularLocation>
        <location evidence="1 7">Cell membrane</location>
        <topology evidence="1 7">Multi-pass membrane protein</topology>
    </subcellularLocation>
</comment>
<dbReference type="EMBL" id="JN241636">
    <property type="protein sequence ID" value="AEX65054.1"/>
    <property type="molecule type" value="Genomic_DNA"/>
</dbReference>
<organism evidence="9">
    <name type="scientific">Rhodococcus sp. Mel</name>
    <dbReference type="NCBI Taxonomy" id="1093626"/>
    <lineage>
        <taxon>Bacteria</taxon>
        <taxon>Bacillati</taxon>
        <taxon>Actinomycetota</taxon>
        <taxon>Actinomycetes</taxon>
        <taxon>Mycobacteriales</taxon>
        <taxon>Nocardiaceae</taxon>
        <taxon>Rhodococcus</taxon>
    </lineage>
</organism>
<feature type="transmembrane region" description="Helical" evidence="7">
    <location>
        <begin position="122"/>
        <end position="146"/>
    </location>
</feature>
<feature type="transmembrane region" description="Helical" evidence="7">
    <location>
        <begin position="97"/>
        <end position="116"/>
    </location>
</feature>
<keyword evidence="5 7" id="KW-1133">Transmembrane helix</keyword>
<evidence type="ECO:0000259" key="8">
    <source>
        <dbReference type="PROSITE" id="PS50928"/>
    </source>
</evidence>
<evidence type="ECO:0000256" key="5">
    <source>
        <dbReference type="ARBA" id="ARBA00022989"/>
    </source>
</evidence>
<protein>
    <submittedName>
        <fullName evidence="9">Putative ABC transporter permease protein</fullName>
    </submittedName>
</protein>
<keyword evidence="9" id="KW-0614">Plasmid</keyword>
<dbReference type="GO" id="GO:0055085">
    <property type="term" value="P:transmembrane transport"/>
    <property type="evidence" value="ECO:0007669"/>
    <property type="project" value="InterPro"/>
</dbReference>
<dbReference type="InterPro" id="IPR000515">
    <property type="entry name" value="MetI-like"/>
</dbReference>
<reference evidence="9" key="1">
    <citation type="journal article" date="2012" name="Appl. Environ. Microbiol.">
        <title>Plasmid localization and organization of melamine degradation genes in Rhodococcus sp. strain Mel.</title>
        <authorList>
            <person name="Dodge A.G."/>
            <person name="Wackett L.P."/>
            <person name="Sadowsky M.J."/>
        </authorList>
    </citation>
    <scope>NUCLEOTIDE SEQUENCE</scope>
    <source>
        <strain evidence="9">Mel</strain>
        <plasmid evidence="9">pMel2</plasmid>
    </source>
</reference>
<evidence type="ECO:0000313" key="9">
    <source>
        <dbReference type="EMBL" id="AEX65054.1"/>
    </source>
</evidence>
<keyword evidence="2 7" id="KW-0813">Transport</keyword>
<evidence type="ECO:0000256" key="7">
    <source>
        <dbReference type="RuleBase" id="RU363032"/>
    </source>
</evidence>
<evidence type="ECO:0000256" key="6">
    <source>
        <dbReference type="ARBA" id="ARBA00023136"/>
    </source>
</evidence>